<evidence type="ECO:0000256" key="8">
    <source>
        <dbReference type="ARBA" id="ARBA00041520"/>
    </source>
</evidence>
<feature type="non-terminal residue" evidence="15">
    <location>
        <position position="1"/>
    </location>
</feature>
<dbReference type="PANTHER" id="PTHR16138">
    <property type="entry name" value="MYCOPHENOLIC ACID ACYL-GLUCURONIDE ESTERASE, MITOCHONDRIAL"/>
    <property type="match status" value="1"/>
</dbReference>
<dbReference type="PANTHER" id="PTHR16138:SF7">
    <property type="entry name" value="PALMITOYL-PROTEIN THIOESTERASE ABHD10, MITOCHONDRIAL"/>
    <property type="match status" value="1"/>
</dbReference>
<evidence type="ECO:0000256" key="7">
    <source>
        <dbReference type="ARBA" id="ARBA00039314"/>
    </source>
</evidence>
<gene>
    <name evidence="15" type="ORF">PFISCL1PPCAC_16294</name>
</gene>
<evidence type="ECO:0000256" key="11">
    <source>
        <dbReference type="ARBA" id="ARBA00046047"/>
    </source>
</evidence>
<comment type="catalytic activity">
    <reaction evidence="12">
        <text>S-hexadecanoyl-L-cysteinyl-[protein] + H2O = L-cysteinyl-[protein] + hexadecanoate + H(+)</text>
        <dbReference type="Rhea" id="RHEA:19233"/>
        <dbReference type="Rhea" id="RHEA-COMP:10131"/>
        <dbReference type="Rhea" id="RHEA-COMP:11032"/>
        <dbReference type="ChEBI" id="CHEBI:7896"/>
        <dbReference type="ChEBI" id="CHEBI:15377"/>
        <dbReference type="ChEBI" id="CHEBI:15378"/>
        <dbReference type="ChEBI" id="CHEBI:29950"/>
        <dbReference type="ChEBI" id="CHEBI:74151"/>
        <dbReference type="EC" id="3.1.2.22"/>
    </reaction>
    <physiologicalReaction direction="left-to-right" evidence="12">
        <dbReference type="Rhea" id="RHEA:19234"/>
    </physiologicalReaction>
</comment>
<dbReference type="InterPro" id="IPR000073">
    <property type="entry name" value="AB_hydrolase_1"/>
</dbReference>
<evidence type="ECO:0000256" key="10">
    <source>
        <dbReference type="ARBA" id="ARBA00042704"/>
    </source>
</evidence>
<dbReference type="Pfam" id="PF00561">
    <property type="entry name" value="Abhydrolase_1"/>
    <property type="match status" value="1"/>
</dbReference>
<name>A0AAV5VZH5_9BILA</name>
<reference evidence="15" key="1">
    <citation type="submission" date="2023-10" db="EMBL/GenBank/DDBJ databases">
        <title>Genome assembly of Pristionchus species.</title>
        <authorList>
            <person name="Yoshida K."/>
            <person name="Sommer R.J."/>
        </authorList>
    </citation>
    <scope>NUCLEOTIDE SEQUENCE</scope>
    <source>
        <strain evidence="15">RS5133</strain>
    </source>
</reference>
<evidence type="ECO:0000259" key="14">
    <source>
        <dbReference type="Pfam" id="PF00561"/>
    </source>
</evidence>
<evidence type="ECO:0000256" key="5">
    <source>
        <dbReference type="ARBA" id="ARBA00023128"/>
    </source>
</evidence>
<dbReference type="Gene3D" id="3.40.50.1820">
    <property type="entry name" value="alpha/beta hydrolase"/>
    <property type="match status" value="1"/>
</dbReference>
<dbReference type="AlphaFoldDB" id="A0AAV5VZH5"/>
<evidence type="ECO:0000256" key="13">
    <source>
        <dbReference type="ARBA" id="ARBA00047972"/>
    </source>
</evidence>
<feature type="domain" description="AB hydrolase-1" evidence="14">
    <location>
        <begin position="104"/>
        <end position="194"/>
    </location>
</feature>
<sequence>KDLHSSARVLSLSCTLQTFLPSLSSFHPQSTLMNSINKLTPALLSSLRPVRPMHAARAAHDMRILFCHGLGSSVRNRISQQLTKLFASTEHHFEAIQYPAPNPCWRVADWFKAVEEKLTSENTVIVAQSAGAHPALNATLKHPNKVKGLFLVSPGFDVDFAYVDKVIPGAMARLSAGEQVVHPASRNGEETLVDLEGFKQFRETCVSTRPGDLPINCPVTVVHGTSDELVPYGNSIRLLMKLKSKDIHMKDVPGGTHFLSMDDDIVRYEFEQFCIKMGIFNDIEKKQLRAKA</sequence>
<dbReference type="GO" id="GO:0004553">
    <property type="term" value="F:hydrolase activity, hydrolyzing O-glycosyl compounds"/>
    <property type="evidence" value="ECO:0007669"/>
    <property type="project" value="TreeGrafter"/>
</dbReference>
<evidence type="ECO:0000256" key="6">
    <source>
        <dbReference type="ARBA" id="ARBA00039132"/>
    </source>
</evidence>
<evidence type="ECO:0000313" key="15">
    <source>
        <dbReference type="EMBL" id="GMT24997.1"/>
    </source>
</evidence>
<keyword evidence="5" id="KW-0496">Mitochondrion</keyword>
<organism evidence="15 16">
    <name type="scientific">Pristionchus fissidentatus</name>
    <dbReference type="NCBI Taxonomy" id="1538716"/>
    <lineage>
        <taxon>Eukaryota</taxon>
        <taxon>Metazoa</taxon>
        <taxon>Ecdysozoa</taxon>
        <taxon>Nematoda</taxon>
        <taxon>Chromadorea</taxon>
        <taxon>Rhabditida</taxon>
        <taxon>Rhabditina</taxon>
        <taxon>Diplogasteromorpha</taxon>
        <taxon>Diplogasteroidea</taxon>
        <taxon>Neodiplogasteridae</taxon>
        <taxon>Pristionchus</taxon>
    </lineage>
</organism>
<keyword evidence="3" id="KW-0378">Hydrolase</keyword>
<comment type="subcellular location">
    <subcellularLocation>
        <location evidence="1">Mitochondrion</location>
    </subcellularLocation>
</comment>
<comment type="caution">
    <text evidence="15">The sequence shown here is derived from an EMBL/GenBank/DDBJ whole genome shotgun (WGS) entry which is preliminary data.</text>
</comment>
<proteinExistence type="predicted"/>
<evidence type="ECO:0000256" key="4">
    <source>
        <dbReference type="ARBA" id="ARBA00022946"/>
    </source>
</evidence>
<dbReference type="EMBL" id="BTSY01000004">
    <property type="protein sequence ID" value="GMT24997.1"/>
    <property type="molecule type" value="Genomic_DNA"/>
</dbReference>
<dbReference type="InterPro" id="IPR029058">
    <property type="entry name" value="AB_hydrolase_fold"/>
</dbReference>
<comment type="function">
    <text evidence="11">Acts as an acyl-protein thioesterase that hydrolyzes fatty acids from acylated residues in proteins. Regulates the mitochondrial S-depalmitoylation of the nucleophilic active site residue of peroxiredoxin-5/PRDX5, a key antioxidant protein, therefore modulating mitochondrial antioxidant ability. Also catalyzes the deglucuronidation of mycophenolic acid acyl-glucuronide, an active metabolite of the immunosuppressant drug mycophenolate.</text>
</comment>
<dbReference type="EC" id="3.1.1.93" evidence="6"/>
<dbReference type="GO" id="GO:0005739">
    <property type="term" value="C:mitochondrion"/>
    <property type="evidence" value="ECO:0007669"/>
    <property type="project" value="UniProtKB-SubCell"/>
</dbReference>
<evidence type="ECO:0000256" key="9">
    <source>
        <dbReference type="ARBA" id="ARBA00042645"/>
    </source>
</evidence>
<evidence type="ECO:0000256" key="2">
    <source>
        <dbReference type="ARBA" id="ARBA00012423"/>
    </source>
</evidence>
<dbReference type="SUPFAM" id="SSF53474">
    <property type="entry name" value="alpha/beta-Hydrolases"/>
    <property type="match status" value="1"/>
</dbReference>
<dbReference type="InterPro" id="IPR052382">
    <property type="entry name" value="ABHD10_acyl-thioesterase"/>
</dbReference>
<keyword evidence="16" id="KW-1185">Reference proteome</keyword>
<dbReference type="Proteomes" id="UP001432322">
    <property type="component" value="Unassembled WGS sequence"/>
</dbReference>
<dbReference type="EC" id="3.1.2.22" evidence="2"/>
<accession>A0AAV5VZH5</accession>
<evidence type="ECO:0000313" key="16">
    <source>
        <dbReference type="Proteomes" id="UP001432322"/>
    </source>
</evidence>
<evidence type="ECO:0000256" key="1">
    <source>
        <dbReference type="ARBA" id="ARBA00004173"/>
    </source>
</evidence>
<dbReference type="GO" id="GO:0008474">
    <property type="term" value="F:palmitoyl-(protein) hydrolase activity"/>
    <property type="evidence" value="ECO:0007669"/>
    <property type="project" value="UniProtKB-EC"/>
</dbReference>
<protein>
    <recommendedName>
        <fullName evidence="7">Palmitoyl-protein thioesterase ABHD10, mitochondrial</fullName>
        <ecNumber evidence="6">3.1.1.93</ecNumber>
        <ecNumber evidence="2">3.1.2.22</ecNumber>
    </recommendedName>
    <alternativeName>
        <fullName evidence="9">Acyl-protein thioesterase ABHD10</fullName>
    </alternativeName>
    <alternativeName>
        <fullName evidence="10">Alpha/beta hydrolase domain-containing protein 10</fullName>
    </alternativeName>
    <alternativeName>
        <fullName evidence="8">Mycophenolic acid acyl-glucuronide esterase, mitochondrial</fullName>
    </alternativeName>
</protein>
<evidence type="ECO:0000256" key="3">
    <source>
        <dbReference type="ARBA" id="ARBA00022801"/>
    </source>
</evidence>
<dbReference type="GO" id="GO:0102390">
    <property type="term" value="F:mycophenolic acid acyl-glucuronide esterase activity"/>
    <property type="evidence" value="ECO:0007669"/>
    <property type="project" value="UniProtKB-EC"/>
</dbReference>
<comment type="catalytic activity">
    <reaction evidence="13">
        <text>mycophenolic acid O-acyl-beta-D-glucuronide + H2O = mycophenolate + D-glucuronate + H(+)</text>
        <dbReference type="Rhea" id="RHEA:34179"/>
        <dbReference type="ChEBI" id="CHEBI:15377"/>
        <dbReference type="ChEBI" id="CHEBI:15378"/>
        <dbReference type="ChEBI" id="CHEBI:58720"/>
        <dbReference type="ChEBI" id="CHEBI:62932"/>
        <dbReference type="ChEBI" id="CHEBI:66982"/>
        <dbReference type="EC" id="3.1.1.93"/>
    </reaction>
    <physiologicalReaction direction="left-to-right" evidence="13">
        <dbReference type="Rhea" id="RHEA:34180"/>
    </physiologicalReaction>
</comment>
<keyword evidence="4" id="KW-0809">Transit peptide</keyword>
<evidence type="ECO:0000256" key="12">
    <source>
        <dbReference type="ARBA" id="ARBA00047409"/>
    </source>
</evidence>